<keyword evidence="10" id="KW-1185">Reference proteome</keyword>
<reference evidence="10" key="1">
    <citation type="journal article" date="2018" name="Nat. Microbiol.">
        <title>Leveraging single-cell genomics to expand the fungal tree of life.</title>
        <authorList>
            <person name="Ahrendt S.R."/>
            <person name="Quandt C.A."/>
            <person name="Ciobanu D."/>
            <person name="Clum A."/>
            <person name="Salamov A."/>
            <person name="Andreopoulos B."/>
            <person name="Cheng J.F."/>
            <person name="Woyke T."/>
            <person name="Pelin A."/>
            <person name="Henrissat B."/>
            <person name="Reynolds N.K."/>
            <person name="Benny G.L."/>
            <person name="Smith M.E."/>
            <person name="James T.Y."/>
            <person name="Grigoriev I.V."/>
        </authorList>
    </citation>
    <scope>NUCLEOTIDE SEQUENCE [LARGE SCALE GENOMIC DNA]</scope>
    <source>
        <strain evidence="10">ATCC 52028</strain>
    </source>
</reference>
<dbReference type="InterPro" id="IPR015943">
    <property type="entry name" value="WD40/YVTN_repeat-like_dom_sf"/>
</dbReference>
<dbReference type="Gene3D" id="2.130.10.10">
    <property type="entry name" value="YVTN repeat-like/Quinoprotein amine dehydrogenase"/>
    <property type="match status" value="3"/>
</dbReference>
<dbReference type="STRING" id="1555241.A0A4P9XAT1"/>
<evidence type="ECO:0000256" key="5">
    <source>
        <dbReference type="ARBA" id="ARBA00023242"/>
    </source>
</evidence>
<dbReference type="InterPro" id="IPR001680">
    <property type="entry name" value="WD40_rpt"/>
</dbReference>
<feature type="repeat" description="WD" evidence="6">
    <location>
        <begin position="360"/>
        <end position="401"/>
    </location>
</feature>
<dbReference type="PROSITE" id="PS50294">
    <property type="entry name" value="WD_REPEATS_REGION"/>
    <property type="match status" value="3"/>
</dbReference>
<evidence type="ECO:0000256" key="4">
    <source>
        <dbReference type="ARBA" id="ARBA00022737"/>
    </source>
</evidence>
<dbReference type="InterPro" id="IPR019775">
    <property type="entry name" value="WD40_repeat_CS"/>
</dbReference>
<comment type="subcellular location">
    <subcellularLocation>
        <location evidence="1">Nucleus</location>
        <location evidence="1">Nucleolus</location>
    </subcellularLocation>
</comment>
<sequence>MKSGFKFSNLCGTVYRQGNLVYTSDGNRLISPVGNRVTVFDLVQNVSYTLPFETRRNIRRVALSPNDALLLVVDEDARGMLIHFEKRALLSTFSFGAPVAAKGRPPKPRVISNVRFSPDSKYIAVTFGSTLQLWLTPGHTKEFKPLVKVREFNEHFDTIDALTWSRDSEYVMTGSRDMTARIWRARPSPGFVPRVLGGHKTGVMGVWMVANGIVYTLARDGVVCIWHPKALTDQKEDEASAASSSESDASMSEDEEETLDENGNERYTFHARFFCNQTSIKVTSASYNDDAKLLSVGFGDGTFGIWEMPHFSRLQMMSISKHKVSAITFNSTGDWLALASETLGQLLVWEWKSESYVLRQQGHLYDMTCLAYSQDGQYVATGGDDGKVKLWNTQSGFCFVTFHEHTAGITAIAMAKQGHVVYSASLDGTIRGFDLIRYRNFKTMTTPTPVQFTSLAVDTSGEVIAAGSRDAFEVYMWSVQTGKIIDILPGHTGPISSMAFSPTDNLLSSASWDGTVRQWSVFGRTVDAETWNHSQKEVLALAYRPDGKQVCTATLDGQLHFWNTAEGSEAFIIDGRRDIVGGRSNADITTAENSASSKYFTTIAYSADGTCVLAGGKSKYICLYDLASRMLLRRFQTSANVDFEGMLEKLNSRHLTEAGPRALLNVEEGSDLEDRQDHALPGVQAGDLSKRLVQPQMTTRCLAFAPSGDSFAAATTEGLVLYSLTAGLFFDPIDLDFDVTPDAVRDNFATGDYALALFLALRLGEQPLVDAVVRHAPTAVLVDAVPQLPLAHTARFARALVRVLDSQRLEHALRLLHGFIKTRAGDLKASRLQHAAVLRALTKAVRVQYESLADLCYGNTYGMQYILDTTADAAKRSTGVPPAIAVASADAETDDAAASSVSSDADADAETEAAGEAALLAAGFDESMLSFSVV</sequence>
<evidence type="ECO:0000256" key="6">
    <source>
        <dbReference type="PROSITE-ProRule" id="PRU00221"/>
    </source>
</evidence>
<keyword evidence="4" id="KW-0677">Repeat</keyword>
<evidence type="ECO:0000256" key="2">
    <source>
        <dbReference type="ARBA" id="ARBA00010226"/>
    </source>
</evidence>
<keyword evidence="5" id="KW-0539">Nucleus</keyword>
<feature type="domain" description="Small-subunit processome Utp12" evidence="8">
    <location>
        <begin position="765"/>
        <end position="867"/>
    </location>
</feature>
<dbReference type="PANTHER" id="PTHR19858:SF0">
    <property type="entry name" value="PERIODIC TRYPTOPHAN PROTEIN 2 HOMOLOG"/>
    <property type="match status" value="1"/>
</dbReference>
<dbReference type="PANTHER" id="PTHR19858">
    <property type="entry name" value="WD40 REPEAT PROTEIN"/>
    <property type="match status" value="1"/>
</dbReference>
<evidence type="ECO:0000259" key="8">
    <source>
        <dbReference type="Pfam" id="PF04003"/>
    </source>
</evidence>
<dbReference type="SUPFAM" id="SSF50978">
    <property type="entry name" value="WD40 repeat-like"/>
    <property type="match status" value="2"/>
</dbReference>
<feature type="repeat" description="WD" evidence="6">
    <location>
        <begin position="402"/>
        <end position="443"/>
    </location>
</feature>
<dbReference type="PROSITE" id="PS00678">
    <property type="entry name" value="WD_REPEATS_1"/>
    <property type="match status" value="1"/>
</dbReference>
<evidence type="ECO:0000313" key="10">
    <source>
        <dbReference type="Proteomes" id="UP000274922"/>
    </source>
</evidence>
<comment type="similarity">
    <text evidence="2">Belongs to the WD repeat PWP2 family.</text>
</comment>
<dbReference type="InterPro" id="IPR011047">
    <property type="entry name" value="Quinoprotein_ADH-like_sf"/>
</dbReference>
<evidence type="ECO:0000256" key="7">
    <source>
        <dbReference type="SAM" id="MobiDB-lite"/>
    </source>
</evidence>
<dbReference type="GO" id="GO:0000462">
    <property type="term" value="P:maturation of SSU-rRNA from tricistronic rRNA transcript (SSU-rRNA, 5.8S rRNA, LSU-rRNA)"/>
    <property type="evidence" value="ECO:0007669"/>
    <property type="project" value="TreeGrafter"/>
</dbReference>
<feature type="region of interest" description="Disordered" evidence="7">
    <location>
        <begin position="235"/>
        <end position="261"/>
    </location>
</feature>
<gene>
    <name evidence="9" type="ORF">CXG81DRAFT_10987</name>
</gene>
<dbReference type="GO" id="GO:0000028">
    <property type="term" value="P:ribosomal small subunit assembly"/>
    <property type="evidence" value="ECO:0007669"/>
    <property type="project" value="TreeGrafter"/>
</dbReference>
<dbReference type="SMART" id="SM00320">
    <property type="entry name" value="WD40"/>
    <property type="match status" value="13"/>
</dbReference>
<name>A0A4P9XAT1_9FUNG</name>
<dbReference type="CDD" id="cd00200">
    <property type="entry name" value="WD40"/>
    <property type="match status" value="1"/>
</dbReference>
<dbReference type="InterPro" id="IPR036322">
    <property type="entry name" value="WD40_repeat_dom_sf"/>
</dbReference>
<dbReference type="GO" id="GO:0034388">
    <property type="term" value="C:Pwp2p-containing subcomplex of 90S preribosome"/>
    <property type="evidence" value="ECO:0007669"/>
    <property type="project" value="TreeGrafter"/>
</dbReference>
<dbReference type="Proteomes" id="UP000274922">
    <property type="component" value="Unassembled WGS sequence"/>
</dbReference>
<dbReference type="GO" id="GO:0032040">
    <property type="term" value="C:small-subunit processome"/>
    <property type="evidence" value="ECO:0007669"/>
    <property type="project" value="TreeGrafter"/>
</dbReference>
<dbReference type="InterPro" id="IPR007148">
    <property type="entry name" value="SSU_processome_Utp12"/>
</dbReference>
<evidence type="ECO:0000256" key="3">
    <source>
        <dbReference type="ARBA" id="ARBA00022574"/>
    </source>
</evidence>
<feature type="repeat" description="WD" evidence="6">
    <location>
        <begin position="531"/>
        <end position="572"/>
    </location>
</feature>
<proteinExistence type="inferred from homology"/>
<protein>
    <recommendedName>
        <fullName evidence="8">Small-subunit processome Utp12 domain-containing protein</fullName>
    </recommendedName>
</protein>
<dbReference type="Pfam" id="PF00400">
    <property type="entry name" value="WD40"/>
    <property type="match status" value="5"/>
</dbReference>
<evidence type="ECO:0000256" key="1">
    <source>
        <dbReference type="ARBA" id="ARBA00004604"/>
    </source>
</evidence>
<feature type="repeat" description="WD" evidence="6">
    <location>
        <begin position="152"/>
        <end position="183"/>
    </location>
</feature>
<organism evidence="9 10">
    <name type="scientific">Caulochytrium protostelioides</name>
    <dbReference type="NCBI Taxonomy" id="1555241"/>
    <lineage>
        <taxon>Eukaryota</taxon>
        <taxon>Fungi</taxon>
        <taxon>Fungi incertae sedis</taxon>
        <taxon>Chytridiomycota</taxon>
        <taxon>Chytridiomycota incertae sedis</taxon>
        <taxon>Chytridiomycetes</taxon>
        <taxon>Caulochytriales</taxon>
        <taxon>Caulochytriaceae</taxon>
        <taxon>Caulochytrium</taxon>
    </lineage>
</organism>
<dbReference type="OrthoDB" id="3142434at2759"/>
<dbReference type="AlphaFoldDB" id="A0A4P9XAT1"/>
<feature type="compositionally biased region" description="Acidic residues" evidence="7">
    <location>
        <begin position="251"/>
        <end position="261"/>
    </location>
</feature>
<accession>A0A4P9XAT1</accession>
<dbReference type="PROSITE" id="PS50082">
    <property type="entry name" value="WD_REPEATS_2"/>
    <property type="match status" value="5"/>
</dbReference>
<dbReference type="EMBL" id="ML014148">
    <property type="protein sequence ID" value="RKP02240.1"/>
    <property type="molecule type" value="Genomic_DNA"/>
</dbReference>
<dbReference type="Pfam" id="PF04003">
    <property type="entry name" value="Utp12"/>
    <property type="match status" value="1"/>
</dbReference>
<evidence type="ECO:0000313" key="9">
    <source>
        <dbReference type="EMBL" id="RKP02240.1"/>
    </source>
</evidence>
<feature type="compositionally biased region" description="Low complexity" evidence="7">
    <location>
        <begin position="240"/>
        <end position="250"/>
    </location>
</feature>
<dbReference type="InterPro" id="IPR027145">
    <property type="entry name" value="PWP2"/>
</dbReference>
<feature type="repeat" description="WD" evidence="6">
    <location>
        <begin position="488"/>
        <end position="521"/>
    </location>
</feature>
<keyword evidence="3 6" id="KW-0853">WD repeat</keyword>
<dbReference type="SUPFAM" id="SSF50998">
    <property type="entry name" value="Quinoprotein alcohol dehydrogenase-like"/>
    <property type="match status" value="1"/>
</dbReference>